<comment type="function">
    <text evidence="3">Involved in chemotaxis. Part of a chemotaxis signal transduction system that modulates chemotaxis in response to various stimuli. Catalyzes the demethylation of specific methylglutamate residues introduced into the chemoreceptors (methyl-accepting chemotaxis proteins or MCP) by CheR. Also mediates the irreversible deamidation of specific glutamine residues to glutamic acid.</text>
</comment>
<keyword evidence="2 3" id="KW-0145">Chemotaxis</keyword>
<dbReference type="CDD" id="cd16432">
    <property type="entry name" value="CheB_Rec"/>
    <property type="match status" value="1"/>
</dbReference>
<dbReference type="HAMAP" id="MF_00099">
    <property type="entry name" value="CheB_chemtxs"/>
    <property type="match status" value="1"/>
</dbReference>
<gene>
    <name evidence="3" type="primary">cheB</name>
    <name evidence="8" type="ORF">KCG44_10215</name>
</gene>
<evidence type="ECO:0000256" key="2">
    <source>
        <dbReference type="ARBA" id="ARBA00022500"/>
    </source>
</evidence>
<keyword evidence="1 3" id="KW-0963">Cytoplasm</keyword>
<reference evidence="8 9" key="1">
    <citation type="submission" date="2021-04" db="EMBL/GenBank/DDBJ databases">
        <authorList>
            <person name="Pira H."/>
            <person name="Risdian C."/>
            <person name="Wink J."/>
        </authorList>
    </citation>
    <scope>NUCLEOTIDE SEQUENCE [LARGE SCALE GENOMIC DNA]</scope>
    <source>
        <strain evidence="8 9">WHA3</strain>
    </source>
</reference>
<dbReference type="NCBIfam" id="NF009206">
    <property type="entry name" value="PRK12555.1"/>
    <property type="match status" value="1"/>
</dbReference>
<evidence type="ECO:0000259" key="6">
    <source>
        <dbReference type="PROSITE" id="PS50110"/>
    </source>
</evidence>
<dbReference type="InterPro" id="IPR008248">
    <property type="entry name" value="CheB-like"/>
</dbReference>
<comment type="subcellular location">
    <subcellularLocation>
        <location evidence="3">Cytoplasm</location>
    </subcellularLocation>
</comment>
<comment type="PTM">
    <text evidence="3">Phosphorylated by CheA. Phosphorylation of the N-terminal regulatory domain activates the methylesterase activity.</text>
</comment>
<evidence type="ECO:0000256" key="1">
    <source>
        <dbReference type="ARBA" id="ARBA00022490"/>
    </source>
</evidence>
<dbReference type="NCBIfam" id="NF001965">
    <property type="entry name" value="PRK00742.1"/>
    <property type="match status" value="1"/>
</dbReference>
<dbReference type="InterPro" id="IPR001789">
    <property type="entry name" value="Sig_transdc_resp-reg_receiver"/>
</dbReference>
<dbReference type="PROSITE" id="PS50122">
    <property type="entry name" value="CHEB"/>
    <property type="match status" value="1"/>
</dbReference>
<dbReference type="Proteomes" id="UP000722336">
    <property type="component" value="Unassembled WGS sequence"/>
</dbReference>
<dbReference type="EMBL" id="JAGSPA010000003">
    <property type="protein sequence ID" value="MBV7257155.1"/>
    <property type="molecule type" value="Genomic_DNA"/>
</dbReference>
<dbReference type="Pfam" id="PF00072">
    <property type="entry name" value="Response_reg"/>
    <property type="match status" value="1"/>
</dbReference>
<dbReference type="RefSeq" id="WP_218445984.1">
    <property type="nucleotide sequence ID" value="NZ_JAGSPA010000003.1"/>
</dbReference>
<dbReference type="PROSITE" id="PS50110">
    <property type="entry name" value="RESPONSE_REGULATORY"/>
    <property type="match status" value="1"/>
</dbReference>
<dbReference type="EC" id="3.5.1.44" evidence="3"/>
<name>A0ABS6SFJ8_9SPHN</name>
<sequence length="346" mass="36818">MTVRTLIVDDSRSMQAIIARELADDPEIEVVGMASDGDEARAKIKEFDPDVVTLDIEMPGMSGLDFLERLMRLRPTPVVMVSSHTARGADVTVAALELGAFDCFDKKRLKIHQRTHGHGDAALADLVRAAAKMKWLKTPSAGAAARIRRVPTYIPRANSLIAVGASTGGVEALIALLSDFPANCPPTVIVQHMSANFTSSFAARLDRLSAPHVQEARPGAILEPGKVFLAPGGKQHLEIGGGRGRRYCRLVAAEKVKGHRPSVDRLFHTVARVAGEDAVGAILTGMGEDGAEGMKAMREQGAFTVGQDEATSVVYGMPAAAFQIGAVAEQSPLRGIARRLLKECAA</sequence>
<dbReference type="Pfam" id="PF01339">
    <property type="entry name" value="CheB_methylest"/>
    <property type="match status" value="1"/>
</dbReference>
<dbReference type="PANTHER" id="PTHR42872">
    <property type="entry name" value="PROTEIN-GLUTAMATE METHYLESTERASE/PROTEIN-GLUTAMINE GLUTAMINASE"/>
    <property type="match status" value="1"/>
</dbReference>
<protein>
    <recommendedName>
        <fullName evidence="3">Protein-glutamate methylesterase/protein-glutamine glutaminase</fullName>
        <ecNumber evidence="3">3.1.1.61</ecNumber>
        <ecNumber evidence="3">3.5.1.44</ecNumber>
    </recommendedName>
</protein>
<dbReference type="PANTHER" id="PTHR42872:SF6">
    <property type="entry name" value="PROTEIN-GLUTAMATE METHYLESTERASE_PROTEIN-GLUTAMINE GLUTAMINASE"/>
    <property type="match status" value="1"/>
</dbReference>
<feature type="active site" evidence="3 4">
    <location>
        <position position="192"/>
    </location>
</feature>
<dbReference type="InterPro" id="IPR000673">
    <property type="entry name" value="Sig_transdc_resp-reg_Me-estase"/>
</dbReference>
<comment type="domain">
    <text evidence="3">Contains a C-terminal catalytic domain, and an N-terminal region which modulates catalytic activity.</text>
</comment>
<evidence type="ECO:0000313" key="9">
    <source>
        <dbReference type="Proteomes" id="UP000722336"/>
    </source>
</evidence>
<comment type="catalytic activity">
    <reaction evidence="3">
        <text>L-glutaminyl-[protein] + H2O = L-glutamyl-[protein] + NH4(+)</text>
        <dbReference type="Rhea" id="RHEA:16441"/>
        <dbReference type="Rhea" id="RHEA-COMP:10207"/>
        <dbReference type="Rhea" id="RHEA-COMP:10208"/>
        <dbReference type="ChEBI" id="CHEBI:15377"/>
        <dbReference type="ChEBI" id="CHEBI:28938"/>
        <dbReference type="ChEBI" id="CHEBI:29973"/>
        <dbReference type="ChEBI" id="CHEBI:30011"/>
        <dbReference type="EC" id="3.5.1.44"/>
    </reaction>
</comment>
<feature type="active site" evidence="3 4">
    <location>
        <position position="289"/>
    </location>
</feature>
<dbReference type="EC" id="3.1.1.61" evidence="3"/>
<keyword evidence="9" id="KW-1185">Reference proteome</keyword>
<comment type="similarity">
    <text evidence="3">Belongs to the CheB family.</text>
</comment>
<evidence type="ECO:0000313" key="8">
    <source>
        <dbReference type="EMBL" id="MBV7257155.1"/>
    </source>
</evidence>
<dbReference type="PIRSF" id="PIRSF000876">
    <property type="entry name" value="RR_chemtxs_CheB"/>
    <property type="match status" value="1"/>
</dbReference>
<dbReference type="SMART" id="SM00448">
    <property type="entry name" value="REC"/>
    <property type="match status" value="1"/>
</dbReference>
<evidence type="ECO:0000256" key="5">
    <source>
        <dbReference type="PROSITE-ProRule" id="PRU00169"/>
    </source>
</evidence>
<feature type="domain" description="Response regulatory" evidence="6">
    <location>
        <begin position="4"/>
        <end position="121"/>
    </location>
</feature>
<feature type="domain" description="CheB-type methylesterase" evidence="7">
    <location>
        <begin position="155"/>
        <end position="346"/>
    </location>
</feature>
<proteinExistence type="inferred from homology"/>
<comment type="caution">
    <text evidence="8">The sequence shown here is derived from an EMBL/GenBank/DDBJ whole genome shotgun (WGS) entry which is preliminary data.</text>
</comment>
<evidence type="ECO:0000256" key="4">
    <source>
        <dbReference type="PROSITE-ProRule" id="PRU00050"/>
    </source>
</evidence>
<comment type="catalytic activity">
    <reaction evidence="3">
        <text>[protein]-L-glutamate 5-O-methyl ester + H2O = L-glutamyl-[protein] + methanol + H(+)</text>
        <dbReference type="Rhea" id="RHEA:23236"/>
        <dbReference type="Rhea" id="RHEA-COMP:10208"/>
        <dbReference type="Rhea" id="RHEA-COMP:10311"/>
        <dbReference type="ChEBI" id="CHEBI:15377"/>
        <dbReference type="ChEBI" id="CHEBI:15378"/>
        <dbReference type="ChEBI" id="CHEBI:17790"/>
        <dbReference type="ChEBI" id="CHEBI:29973"/>
        <dbReference type="ChEBI" id="CHEBI:82795"/>
        <dbReference type="EC" id="3.1.1.61"/>
    </reaction>
</comment>
<organism evidence="8 9">
    <name type="scientific">Pacificimonas pallii</name>
    <dbReference type="NCBI Taxonomy" id="2827236"/>
    <lineage>
        <taxon>Bacteria</taxon>
        <taxon>Pseudomonadati</taxon>
        <taxon>Pseudomonadota</taxon>
        <taxon>Alphaproteobacteria</taxon>
        <taxon>Sphingomonadales</taxon>
        <taxon>Sphingosinicellaceae</taxon>
        <taxon>Pacificimonas</taxon>
    </lineage>
</organism>
<keyword evidence="3 5" id="KW-0597">Phosphoprotein</keyword>
<evidence type="ECO:0000259" key="7">
    <source>
        <dbReference type="PROSITE" id="PS50122"/>
    </source>
</evidence>
<feature type="active site" evidence="3 4">
    <location>
        <position position="166"/>
    </location>
</feature>
<accession>A0ABS6SFJ8</accession>
<evidence type="ECO:0000256" key="3">
    <source>
        <dbReference type="HAMAP-Rule" id="MF_00099"/>
    </source>
</evidence>
<feature type="modified residue" description="4-aspartylphosphate" evidence="3 5">
    <location>
        <position position="55"/>
    </location>
</feature>
<dbReference type="CDD" id="cd17541">
    <property type="entry name" value="REC_CheB-like"/>
    <property type="match status" value="1"/>
</dbReference>
<keyword evidence="3 4" id="KW-0378">Hydrolase</keyword>